<feature type="domain" description="GH16" evidence="3">
    <location>
        <begin position="27"/>
        <end position="301"/>
    </location>
</feature>
<evidence type="ECO:0000256" key="2">
    <source>
        <dbReference type="SAM" id="SignalP"/>
    </source>
</evidence>
<protein>
    <submittedName>
        <fullName evidence="4">Glycoside hydrolase family 16</fullName>
    </submittedName>
</protein>
<keyword evidence="4" id="KW-0378">Hydrolase</keyword>
<dbReference type="PROSITE" id="PS51762">
    <property type="entry name" value="GH16_2"/>
    <property type="match status" value="1"/>
</dbReference>
<feature type="signal peptide" evidence="2">
    <location>
        <begin position="1"/>
        <end position="19"/>
    </location>
</feature>
<proteinExistence type="inferred from homology"/>
<reference evidence="4" key="1">
    <citation type="submission" date="2023-11" db="EMBL/GenBank/DDBJ databases">
        <authorList>
            <person name="Alioto T."/>
            <person name="Alioto T."/>
            <person name="Gomez Garrido J."/>
        </authorList>
    </citation>
    <scope>NUCLEOTIDE SEQUENCE</scope>
</reference>
<dbReference type="PANTHER" id="PTHR10963">
    <property type="entry name" value="GLYCOSYL HYDROLASE-RELATED"/>
    <property type="match status" value="1"/>
</dbReference>
<evidence type="ECO:0000313" key="4">
    <source>
        <dbReference type="EMBL" id="CAK4018313.1"/>
    </source>
</evidence>
<dbReference type="SUPFAM" id="SSF49899">
    <property type="entry name" value="Concanavalin A-like lectins/glucanases"/>
    <property type="match status" value="1"/>
</dbReference>
<gene>
    <name evidence="4" type="ORF">LECACI_7A004657</name>
</gene>
<dbReference type="GO" id="GO:0005975">
    <property type="term" value="P:carbohydrate metabolic process"/>
    <property type="evidence" value="ECO:0007669"/>
    <property type="project" value="InterPro"/>
</dbReference>
<name>A0AAI9EAZ8_9PEZI</name>
<evidence type="ECO:0000259" key="3">
    <source>
        <dbReference type="PROSITE" id="PS51762"/>
    </source>
</evidence>
<dbReference type="Proteomes" id="UP001296104">
    <property type="component" value="Unassembled WGS sequence"/>
</dbReference>
<comment type="similarity">
    <text evidence="1">Belongs to the glycosyl hydrolase 16 family.</text>
</comment>
<dbReference type="PANTHER" id="PTHR10963:SF55">
    <property type="entry name" value="GLYCOSIDE HYDROLASE FAMILY 16 PROTEIN"/>
    <property type="match status" value="1"/>
</dbReference>
<keyword evidence="5" id="KW-1185">Reference proteome</keyword>
<sequence length="301" mass="31836">MKTFTSVVSIALSASTVFASAPSTSGTQWTKTLLLDDFTGGSGAAPNSNNWILQTGTQYTGGPAQWGTGEIETYTTSGNNIRQAGNGDLWIIPQKSSSGAWTSARMESKLNNFAAPAGGKMRVEASIMMPNVTAANGAGYWPAFWMLGGQFRSNYTNWPAVGEVDIMEAVNGGNTQSNTVLHCDVNPGGKCDETTGLSVQATCQGSTCSGNFHIYEVVIDRTTSPESVKYWLDRQLVHTITATDLGATVWNQTFHQGFYLILNVAMGGGYPNAVAGTTTPTSATVGGYQMAVDYVAVWTTG</sequence>
<dbReference type="GO" id="GO:0004553">
    <property type="term" value="F:hydrolase activity, hydrolyzing O-glycosyl compounds"/>
    <property type="evidence" value="ECO:0007669"/>
    <property type="project" value="InterPro"/>
</dbReference>
<comment type="caution">
    <text evidence="4">The sequence shown here is derived from an EMBL/GenBank/DDBJ whole genome shotgun (WGS) entry which is preliminary data.</text>
</comment>
<dbReference type="Gene3D" id="2.60.120.200">
    <property type="match status" value="1"/>
</dbReference>
<evidence type="ECO:0000313" key="5">
    <source>
        <dbReference type="Proteomes" id="UP001296104"/>
    </source>
</evidence>
<dbReference type="AlphaFoldDB" id="A0AAI9EAZ8"/>
<keyword evidence="2" id="KW-0732">Signal</keyword>
<accession>A0AAI9EAZ8</accession>
<feature type="chain" id="PRO_5042529858" evidence="2">
    <location>
        <begin position="20"/>
        <end position="301"/>
    </location>
</feature>
<organism evidence="4 5">
    <name type="scientific">Lecanosticta acicola</name>
    <dbReference type="NCBI Taxonomy" id="111012"/>
    <lineage>
        <taxon>Eukaryota</taxon>
        <taxon>Fungi</taxon>
        <taxon>Dikarya</taxon>
        <taxon>Ascomycota</taxon>
        <taxon>Pezizomycotina</taxon>
        <taxon>Dothideomycetes</taxon>
        <taxon>Dothideomycetidae</taxon>
        <taxon>Mycosphaerellales</taxon>
        <taxon>Mycosphaerellaceae</taxon>
        <taxon>Lecanosticta</taxon>
    </lineage>
</organism>
<dbReference type="EMBL" id="CAVMBE010000026">
    <property type="protein sequence ID" value="CAK4018313.1"/>
    <property type="molecule type" value="Genomic_DNA"/>
</dbReference>
<dbReference type="Pfam" id="PF26113">
    <property type="entry name" value="GH16_XgeA"/>
    <property type="match status" value="1"/>
</dbReference>
<dbReference type="InterPro" id="IPR050546">
    <property type="entry name" value="Glycosyl_Hydrlase_16"/>
</dbReference>
<evidence type="ECO:0000256" key="1">
    <source>
        <dbReference type="ARBA" id="ARBA00006865"/>
    </source>
</evidence>
<dbReference type="InterPro" id="IPR013320">
    <property type="entry name" value="ConA-like_dom_sf"/>
</dbReference>
<dbReference type="InterPro" id="IPR000757">
    <property type="entry name" value="Beta-glucanase-like"/>
</dbReference>